<dbReference type="InterPro" id="IPR056693">
    <property type="entry name" value="DUF7791"/>
</dbReference>
<dbReference type="Proteomes" id="UP000241546">
    <property type="component" value="Unassembled WGS sequence"/>
</dbReference>
<keyword evidence="5" id="KW-1185">Reference proteome</keyword>
<dbReference type="Pfam" id="PF25053">
    <property type="entry name" value="DUF7791"/>
    <property type="match status" value="1"/>
</dbReference>
<evidence type="ECO:0000259" key="3">
    <source>
        <dbReference type="Pfam" id="PF25053"/>
    </source>
</evidence>
<evidence type="ECO:0008006" key="6">
    <source>
        <dbReference type="Google" id="ProtNLM"/>
    </source>
</evidence>
<evidence type="ECO:0000313" key="5">
    <source>
        <dbReference type="Proteomes" id="UP000241546"/>
    </source>
</evidence>
<gene>
    <name evidence="4" type="ORF">BBK36DRAFT_1121703</name>
</gene>
<dbReference type="InterPro" id="IPR027417">
    <property type="entry name" value="P-loop_NTPase"/>
</dbReference>
<dbReference type="GeneID" id="36598975"/>
<accession>A0A2T4B6Y0</accession>
<sequence length="703" mass="79085">MADYTSANIDSRMVSSAIAAGVEFDTIQLRENAIPKSFETTYSWIFQDEPPVDQDIPRWHSFPKWLQDDSHEVYWITGKPGSGKSTIMKLILQHESLRDALSQSLGSLRPLLVKYYAWHPGSTLQKSLEGLKRTAIHQALKQRPELAPSLTPRRWAFCQVLRSTSGLPAWDSWEIEESFEALLSLCGKTIKLTLFVDGLDEFDTPPIEVVNCIRHIKARCHSGIKVCAASRPWTEFQDEFNDGPMLQMHLQTQEDMRDFITKSFAGNRGFLEQQQLRPEATSQLLADILQRANGVFLWVSIVTKYLLNDFSEGQSISQAQDTLGHLPTDLSSLYDVIWAGIRPQHLADASYMMQVLRAADGPLAWFIMWLIEESRFAPVDINALPTTLTWKRVAMKSLKRKLAARTKCILEVCGDSDGGYVDFIHRTARDWAVQPDKWELICALAAEDFDPHLSILQARTLMISDGNYGDRNRTSTTNVWDLVTRTLLHAGEVKDTPTNRELLVHSLNLLDAHLERLYRTLKIPGLTELVESGGLGWYDLGSFQLRSGDNNLIGLAAQFAVLPYVKAALPKCRRSFAPHGDAPGPLELAIFGSSYFSLYHLHDNDLCLPIPCERRLATVRYLLEQGVYQSRVLLGSGTCSLKDAIRRVSSKDPEYYTAVIGLLDQMGLKASAKSKGLRIKDFLEDMGHTSLSTVKLITDKKSL</sequence>
<reference evidence="5" key="1">
    <citation type="submission" date="2016-07" db="EMBL/GenBank/DDBJ databases">
        <title>Multiple horizontal gene transfer events from other fungi enriched the ability of initially mycotrophic Trichoderma (Ascomycota) to feed on dead plant biomass.</title>
        <authorList>
            <consortium name="DOE Joint Genome Institute"/>
            <person name="Atanasova L."/>
            <person name="Chenthamara K."/>
            <person name="Zhang J."/>
            <person name="Grujic M."/>
            <person name="Henrissat B."/>
            <person name="Kuo A."/>
            <person name="Aerts A."/>
            <person name="Salamov A."/>
            <person name="Lipzen A."/>
            <person name="Labutti K."/>
            <person name="Barry K."/>
            <person name="Miao Y."/>
            <person name="Rahimi M.J."/>
            <person name="Shen Q."/>
            <person name="Grigoriev I.V."/>
            <person name="Kubicek C.P."/>
            <person name="Druzhinina I.S."/>
        </authorList>
    </citation>
    <scope>NUCLEOTIDE SEQUENCE [LARGE SCALE GENOMIC DNA]</scope>
    <source>
        <strain evidence="5">TUCIM 6016</strain>
    </source>
</reference>
<dbReference type="SUPFAM" id="SSF52540">
    <property type="entry name" value="P-loop containing nucleoside triphosphate hydrolases"/>
    <property type="match status" value="1"/>
</dbReference>
<proteinExistence type="predicted"/>
<dbReference type="RefSeq" id="XP_024748413.1">
    <property type="nucleotide sequence ID" value="XM_024890857.1"/>
</dbReference>
<dbReference type="OrthoDB" id="443402at2759"/>
<feature type="domain" description="DUF7791" evidence="3">
    <location>
        <begin position="341"/>
        <end position="463"/>
    </location>
</feature>
<evidence type="ECO:0000313" key="4">
    <source>
        <dbReference type="EMBL" id="PTB65093.1"/>
    </source>
</evidence>
<dbReference type="PANTHER" id="PTHR10039">
    <property type="entry name" value="AMELOGENIN"/>
    <property type="match status" value="1"/>
</dbReference>
<name>A0A2T4B6Y0_9HYPO</name>
<dbReference type="PANTHER" id="PTHR10039:SF5">
    <property type="entry name" value="NACHT DOMAIN-CONTAINING PROTEIN"/>
    <property type="match status" value="1"/>
</dbReference>
<dbReference type="Gene3D" id="3.40.50.300">
    <property type="entry name" value="P-loop containing nucleotide triphosphate hydrolases"/>
    <property type="match status" value="1"/>
</dbReference>
<dbReference type="Pfam" id="PF24883">
    <property type="entry name" value="NPHP3_N"/>
    <property type="match status" value="1"/>
</dbReference>
<evidence type="ECO:0000259" key="2">
    <source>
        <dbReference type="Pfam" id="PF24883"/>
    </source>
</evidence>
<dbReference type="AlphaFoldDB" id="A0A2T4B6Y0"/>
<feature type="domain" description="Nephrocystin 3-like N-terminal" evidence="2">
    <location>
        <begin position="60"/>
        <end position="231"/>
    </location>
</feature>
<organism evidence="4 5">
    <name type="scientific">Trichoderma citrinoviride</name>
    <dbReference type="NCBI Taxonomy" id="58853"/>
    <lineage>
        <taxon>Eukaryota</taxon>
        <taxon>Fungi</taxon>
        <taxon>Dikarya</taxon>
        <taxon>Ascomycota</taxon>
        <taxon>Pezizomycotina</taxon>
        <taxon>Sordariomycetes</taxon>
        <taxon>Hypocreomycetidae</taxon>
        <taxon>Hypocreales</taxon>
        <taxon>Hypocreaceae</taxon>
        <taxon>Trichoderma</taxon>
    </lineage>
</organism>
<evidence type="ECO:0000256" key="1">
    <source>
        <dbReference type="ARBA" id="ARBA00022737"/>
    </source>
</evidence>
<dbReference type="InterPro" id="IPR056884">
    <property type="entry name" value="NPHP3-like_N"/>
</dbReference>
<dbReference type="EMBL" id="KZ680215">
    <property type="protein sequence ID" value="PTB65093.1"/>
    <property type="molecule type" value="Genomic_DNA"/>
</dbReference>
<protein>
    <recommendedName>
        <fullName evidence="6">NACHT domain-containing protein</fullName>
    </recommendedName>
</protein>
<keyword evidence="1" id="KW-0677">Repeat</keyword>